<name>A0ABT9BNV1_9MICO</name>
<organism evidence="2 3">
    <name type="scientific">Antiquaquibacter soli</name>
    <dbReference type="NCBI Taxonomy" id="3064523"/>
    <lineage>
        <taxon>Bacteria</taxon>
        <taxon>Bacillati</taxon>
        <taxon>Actinomycetota</taxon>
        <taxon>Actinomycetes</taxon>
        <taxon>Micrococcales</taxon>
        <taxon>Microbacteriaceae</taxon>
        <taxon>Antiquaquibacter</taxon>
    </lineage>
</organism>
<protein>
    <submittedName>
        <fullName evidence="2">Uncharacterized protein</fullName>
    </submittedName>
</protein>
<evidence type="ECO:0000313" key="2">
    <source>
        <dbReference type="EMBL" id="MDO7882721.1"/>
    </source>
</evidence>
<sequence>MRKYIFSSNVLGSLFGAVGVIQATRRGPRDWRLIAMWVSWGLTLAVAIGTVAENARTGELER</sequence>
<accession>A0ABT9BNV1</accession>
<gene>
    <name evidence="2" type="ORF">Q5716_10845</name>
</gene>
<keyword evidence="1" id="KW-0472">Membrane</keyword>
<keyword evidence="1" id="KW-0812">Transmembrane</keyword>
<feature type="transmembrane region" description="Helical" evidence="1">
    <location>
        <begin position="33"/>
        <end position="52"/>
    </location>
</feature>
<dbReference type="Proteomes" id="UP001241072">
    <property type="component" value="Unassembled WGS sequence"/>
</dbReference>
<evidence type="ECO:0000313" key="3">
    <source>
        <dbReference type="Proteomes" id="UP001241072"/>
    </source>
</evidence>
<reference evidence="2 3" key="1">
    <citation type="submission" date="2023-07" db="EMBL/GenBank/DDBJ databases">
        <title>Protaetiibacter sp. nov WY-16 isolated from soil.</title>
        <authorList>
            <person name="Liu B."/>
            <person name="Wan Y."/>
        </authorList>
    </citation>
    <scope>NUCLEOTIDE SEQUENCE [LARGE SCALE GENOMIC DNA]</scope>
    <source>
        <strain evidence="2 3">WY-16</strain>
    </source>
</reference>
<keyword evidence="1" id="KW-1133">Transmembrane helix</keyword>
<comment type="caution">
    <text evidence="2">The sequence shown here is derived from an EMBL/GenBank/DDBJ whole genome shotgun (WGS) entry which is preliminary data.</text>
</comment>
<evidence type="ECO:0000256" key="1">
    <source>
        <dbReference type="SAM" id="Phobius"/>
    </source>
</evidence>
<dbReference type="RefSeq" id="WP_305003154.1">
    <property type="nucleotide sequence ID" value="NZ_JAUQUB010000002.1"/>
</dbReference>
<proteinExistence type="predicted"/>
<keyword evidence="3" id="KW-1185">Reference proteome</keyword>
<dbReference type="EMBL" id="JAUQUB010000002">
    <property type="protein sequence ID" value="MDO7882721.1"/>
    <property type="molecule type" value="Genomic_DNA"/>
</dbReference>